<dbReference type="Proteomes" id="UP000553776">
    <property type="component" value="Unassembled WGS sequence"/>
</dbReference>
<proteinExistence type="predicted"/>
<evidence type="ECO:0000313" key="1">
    <source>
        <dbReference type="EMBL" id="MBB6692419.1"/>
    </source>
</evidence>
<protein>
    <submittedName>
        <fullName evidence="1">Uncharacterized protein</fullName>
    </submittedName>
</protein>
<gene>
    <name evidence="1" type="ORF">H7B90_13495</name>
</gene>
<keyword evidence="2" id="KW-1185">Reference proteome</keyword>
<accession>A0A841TXU6</accession>
<comment type="caution">
    <text evidence="1">The sequence shown here is derived from an EMBL/GenBank/DDBJ whole genome shotgun (WGS) entry which is preliminary data.</text>
</comment>
<dbReference type="EMBL" id="JACJVR010000052">
    <property type="protein sequence ID" value="MBB6692419.1"/>
    <property type="molecule type" value="Genomic_DNA"/>
</dbReference>
<reference evidence="1 2" key="1">
    <citation type="submission" date="2020-08" db="EMBL/GenBank/DDBJ databases">
        <title>Cohnella phylogeny.</title>
        <authorList>
            <person name="Dunlap C."/>
        </authorList>
    </citation>
    <scope>NUCLEOTIDE SEQUENCE [LARGE SCALE GENOMIC DNA]</scope>
    <source>
        <strain evidence="1 2">DSM 25239</strain>
    </source>
</reference>
<dbReference type="RefSeq" id="WP_185136406.1">
    <property type="nucleotide sequence ID" value="NZ_JACJVR010000052.1"/>
</dbReference>
<name>A0A841TXU6_9BACL</name>
<evidence type="ECO:0000313" key="2">
    <source>
        <dbReference type="Proteomes" id="UP000553776"/>
    </source>
</evidence>
<organism evidence="1 2">
    <name type="scientific">Cohnella xylanilytica</name>
    <dbReference type="NCBI Taxonomy" id="557555"/>
    <lineage>
        <taxon>Bacteria</taxon>
        <taxon>Bacillati</taxon>
        <taxon>Bacillota</taxon>
        <taxon>Bacilli</taxon>
        <taxon>Bacillales</taxon>
        <taxon>Paenibacillaceae</taxon>
        <taxon>Cohnella</taxon>
    </lineage>
</organism>
<sequence length="117" mass="13216">MDDLGASRAKEGWNIGDDRKTYYVAVGAGQILEDKEAAPFEFAIRANEEELNKLQEKFEELSSADEAAAMHFSGWLSSSDERANEEYAGQLKGVYGLLYELGTEETKRHIEEHHFLD</sequence>
<dbReference type="AlphaFoldDB" id="A0A841TXU6"/>